<dbReference type="PANTHER" id="PTHR48079">
    <property type="entry name" value="PROTEIN YEEZ"/>
    <property type="match status" value="1"/>
</dbReference>
<dbReference type="PANTHER" id="PTHR48079:SF6">
    <property type="entry name" value="NAD(P)-BINDING DOMAIN-CONTAINING PROTEIN-RELATED"/>
    <property type="match status" value="1"/>
</dbReference>
<dbReference type="SUPFAM" id="SSF51735">
    <property type="entry name" value="NAD(P)-binding Rossmann-fold domains"/>
    <property type="match status" value="1"/>
</dbReference>
<dbReference type="InterPro" id="IPR036291">
    <property type="entry name" value="NAD(P)-bd_dom_sf"/>
</dbReference>
<reference evidence="2" key="1">
    <citation type="submission" date="2020-12" db="EMBL/GenBank/DDBJ databases">
        <title>Sanguibacter suaedae sp. nov., isolated from Suaeda aralocaspica.</title>
        <authorList>
            <person name="Ma Q."/>
        </authorList>
    </citation>
    <scope>NUCLEOTIDE SEQUENCE</scope>
    <source>
        <strain evidence="2">YZGR15</strain>
    </source>
</reference>
<evidence type="ECO:0000313" key="3">
    <source>
        <dbReference type="Proteomes" id="UP000602087"/>
    </source>
</evidence>
<sequence>MKVVVVGATGNCGTAVLRALAAEPRVTSVLGVARRLPDVDTEPYRSAGWARYDVGHRPPGVPESDLVDELADLFRGADAVIHLAWLLQPDRDRALLRRANVGGSQRVADAVARAGVPQLVVASSVGAYSPVADDEPRDESWRTGGVRTARYSVDKTAQERVLDRLEAEHPEVTVTRLRPALVFQGDAGASVGRYFLGPFVPRWLLRPGTLPVVPLPAGLRLQAVHADDLAQAYLAAVLTKAGGAFNIATDPVLRTDDLARVLGQGRVVELPVALVRRVVAIAWLLRLVPVDAGWVDIAMGAPVMDTSRARTELGWRPTRCADDAAHELLEGVADGRGIGSIPLRPRGAPVLPQQSADT</sequence>
<evidence type="ECO:0000259" key="1">
    <source>
        <dbReference type="Pfam" id="PF01370"/>
    </source>
</evidence>
<dbReference type="InterPro" id="IPR001509">
    <property type="entry name" value="Epimerase_deHydtase"/>
</dbReference>
<organism evidence="2 3">
    <name type="scientific">Sanguibacter suaedae</name>
    <dbReference type="NCBI Taxonomy" id="2795737"/>
    <lineage>
        <taxon>Bacteria</taxon>
        <taxon>Bacillati</taxon>
        <taxon>Actinomycetota</taxon>
        <taxon>Actinomycetes</taxon>
        <taxon>Micrococcales</taxon>
        <taxon>Sanguibacteraceae</taxon>
        <taxon>Sanguibacter</taxon>
    </lineage>
</organism>
<dbReference type="Gene3D" id="3.40.50.720">
    <property type="entry name" value="NAD(P)-binding Rossmann-like Domain"/>
    <property type="match status" value="1"/>
</dbReference>
<comment type="caution">
    <text evidence="2">The sequence shown here is derived from an EMBL/GenBank/DDBJ whole genome shotgun (WGS) entry which is preliminary data.</text>
</comment>
<dbReference type="RefSeq" id="WP_198732067.1">
    <property type="nucleotide sequence ID" value="NZ_JAEINH010000001.1"/>
</dbReference>
<accession>A0A934I8S5</accession>
<keyword evidence="3" id="KW-1185">Reference proteome</keyword>
<protein>
    <submittedName>
        <fullName evidence="2">NAD-dependent epimerase/dehydratase family protein</fullName>
    </submittedName>
</protein>
<name>A0A934I8S5_9MICO</name>
<dbReference type="Proteomes" id="UP000602087">
    <property type="component" value="Unassembled WGS sequence"/>
</dbReference>
<proteinExistence type="predicted"/>
<dbReference type="Pfam" id="PF01370">
    <property type="entry name" value="Epimerase"/>
    <property type="match status" value="1"/>
</dbReference>
<dbReference type="GO" id="GO:0005737">
    <property type="term" value="C:cytoplasm"/>
    <property type="evidence" value="ECO:0007669"/>
    <property type="project" value="TreeGrafter"/>
</dbReference>
<dbReference type="InterPro" id="IPR051783">
    <property type="entry name" value="NAD(P)-dependent_oxidoreduct"/>
</dbReference>
<gene>
    <name evidence="2" type="ORF">JAV76_00530</name>
</gene>
<feature type="domain" description="NAD-dependent epimerase/dehydratase" evidence="1">
    <location>
        <begin position="3"/>
        <end position="248"/>
    </location>
</feature>
<dbReference type="GO" id="GO:0004029">
    <property type="term" value="F:aldehyde dehydrogenase (NAD+) activity"/>
    <property type="evidence" value="ECO:0007669"/>
    <property type="project" value="TreeGrafter"/>
</dbReference>
<dbReference type="AlphaFoldDB" id="A0A934I8S5"/>
<evidence type="ECO:0000313" key="2">
    <source>
        <dbReference type="EMBL" id="MBI9113496.1"/>
    </source>
</evidence>
<dbReference type="EMBL" id="JAEINH010000001">
    <property type="protein sequence ID" value="MBI9113496.1"/>
    <property type="molecule type" value="Genomic_DNA"/>
</dbReference>